<name>A0A9W4RNP0_9PEZI</name>
<keyword evidence="4" id="KW-1185">Reference proteome</keyword>
<organism evidence="3 4">
    <name type="scientific">Colletotrichum noveboracense</name>
    <dbReference type="NCBI Taxonomy" id="2664923"/>
    <lineage>
        <taxon>Eukaryota</taxon>
        <taxon>Fungi</taxon>
        <taxon>Dikarya</taxon>
        <taxon>Ascomycota</taxon>
        <taxon>Pezizomycotina</taxon>
        <taxon>Sordariomycetes</taxon>
        <taxon>Hypocreomycetidae</taxon>
        <taxon>Glomerellales</taxon>
        <taxon>Glomerellaceae</taxon>
        <taxon>Colletotrichum</taxon>
        <taxon>Colletotrichum gloeosporioides species complex</taxon>
    </lineage>
</organism>
<reference evidence="3" key="1">
    <citation type="submission" date="2022-08" db="EMBL/GenBank/DDBJ databases">
        <authorList>
            <person name="Giroux E."/>
            <person name="Giroux E."/>
        </authorList>
    </citation>
    <scope>NUCLEOTIDE SEQUENCE</scope>
    <source>
        <strain evidence="3">H1091258</strain>
    </source>
</reference>
<dbReference type="Pfam" id="PF20253">
    <property type="entry name" value="DUF6604"/>
    <property type="match status" value="1"/>
</dbReference>
<gene>
    <name evidence="3" type="ORF">CGXH109_LOCUS37299</name>
</gene>
<accession>A0A9W4RNP0</accession>
<feature type="domain" description="DUF6604" evidence="2">
    <location>
        <begin position="12"/>
        <end position="242"/>
    </location>
</feature>
<dbReference type="AlphaFoldDB" id="A0A9W4RNP0"/>
<dbReference type="PANTHER" id="PTHR38795:SF1">
    <property type="entry name" value="DUF6604 DOMAIN-CONTAINING PROTEIN"/>
    <property type="match status" value="1"/>
</dbReference>
<dbReference type="EMBL" id="CAMGZC010000179">
    <property type="protein sequence ID" value="CAI0644627.1"/>
    <property type="molecule type" value="Genomic_DNA"/>
</dbReference>
<protein>
    <recommendedName>
        <fullName evidence="2">DUF6604 domain-containing protein</fullName>
    </recommendedName>
</protein>
<evidence type="ECO:0000313" key="4">
    <source>
        <dbReference type="Proteomes" id="UP001152533"/>
    </source>
</evidence>
<proteinExistence type="predicted"/>
<dbReference type="PANTHER" id="PTHR38795">
    <property type="entry name" value="DUF6604 DOMAIN-CONTAINING PROTEIN"/>
    <property type="match status" value="1"/>
</dbReference>
<comment type="caution">
    <text evidence="3">The sequence shown here is derived from an EMBL/GenBank/DDBJ whole genome shotgun (WGS) entry which is preliminary data.</text>
</comment>
<sequence length="781" mass="89982">MLPPSVHSQYVRYKENTTSFVNWLFGQAKKVMKAGSLPSQSADLSTQHLLPMAQACKKASIIMPAMQRSFLERAVSLRRKVGAHYVAGGSAATSDADDSHRFFTDCLQRILDFFPAPTPVARPATDSAPIPDMDESFINKFSVLDVEGHDDIHPESLVNEPADECPSPPPTQRPAARVSNQLLDLVDDPRIELWCLLIEIRDIRRYVKSIWSEYVAGKVDLVTASLVTEAAFESMEIMNENFCQQHSHLNGLRQMIGCITSGWKSKWPPHLVDIRLLREGFFVEAKDSNGRRYMLRLDNTPFIDDVMDLTLAPEYNMLLELARDDASHPCSKRRPACDLEYQRLRRLEAGSMCHEQIGHVWRADRLMRSLGHGQREKRIHLNVAAMVNVYLDLMRMPGLLKMVEEDYDRFAKRYPQDYYGIDTGDSEYQMWNKRNLVKFLAWMDPDNNFEGKEYFKINPMFAGLTVFFCWERTLNALVQTVTNGWALMPMAHAYNYGCVVGTKVGKWDDMETIITMQGQEIFTSQRPTDGPQCETRYWLAMGGKPGHITQLRKQKAFIYDEMKALSFPRPIASCKELRDGNPIENDRMIRFLARRNKLGYRRELHPTPTLFGVFVNNDLALKRFTINDGILPPKVEKHVKSCLEDLGKPAQQKLSVPQFLDGLLAVARCEIPNIFFNYFDFNRSCLDAHVALHYKVTDDIPHKYDDLDKIDLFYNDALRESMVKMAAESGDVHHPTHFAEDWRKFCRLVRSLELRIFPRTEYGWEEKYKAAIKGRVSDWFK</sequence>
<evidence type="ECO:0000259" key="2">
    <source>
        <dbReference type="Pfam" id="PF20253"/>
    </source>
</evidence>
<evidence type="ECO:0000313" key="3">
    <source>
        <dbReference type="EMBL" id="CAI0644627.1"/>
    </source>
</evidence>
<evidence type="ECO:0000256" key="1">
    <source>
        <dbReference type="SAM" id="MobiDB-lite"/>
    </source>
</evidence>
<feature type="region of interest" description="Disordered" evidence="1">
    <location>
        <begin position="152"/>
        <end position="174"/>
    </location>
</feature>
<dbReference type="Proteomes" id="UP001152533">
    <property type="component" value="Unassembled WGS sequence"/>
</dbReference>
<dbReference type="InterPro" id="IPR046539">
    <property type="entry name" value="DUF6604"/>
</dbReference>